<dbReference type="Pfam" id="PF01841">
    <property type="entry name" value="Transglut_core"/>
    <property type="match status" value="1"/>
</dbReference>
<reference evidence="3 4" key="1">
    <citation type="submission" date="2019-04" db="EMBL/GenBank/DDBJ databases">
        <title>Salinimonas iocasae sp. nov., a halophilic bacterium isolated from the outer tube casing of tubeworms in Okinawa Trough.</title>
        <authorList>
            <person name="Zhang H."/>
            <person name="Wang H."/>
            <person name="Li C."/>
        </authorList>
    </citation>
    <scope>NUCLEOTIDE SEQUENCE [LARGE SCALE GENOMIC DNA]</scope>
    <source>
        <strain evidence="3 4">KX18D6</strain>
    </source>
</reference>
<keyword evidence="4" id="KW-1185">Reference proteome</keyword>
<dbReference type="Gene3D" id="3.10.620.30">
    <property type="match status" value="1"/>
</dbReference>
<dbReference type="Proteomes" id="UP000304912">
    <property type="component" value="Chromosome"/>
</dbReference>
<keyword evidence="1" id="KW-0812">Transmembrane</keyword>
<dbReference type="KEGG" id="salk:FBQ74_10640"/>
<keyword evidence="1" id="KW-0472">Membrane</keyword>
<feature type="transmembrane region" description="Helical" evidence="1">
    <location>
        <begin position="34"/>
        <end position="51"/>
    </location>
</feature>
<feature type="transmembrane region" description="Helical" evidence="1">
    <location>
        <begin position="560"/>
        <end position="580"/>
    </location>
</feature>
<dbReference type="RefSeq" id="WP_139756655.1">
    <property type="nucleotide sequence ID" value="NZ_CP039852.1"/>
</dbReference>
<dbReference type="AlphaFoldDB" id="A0A5B7YFC7"/>
<feature type="transmembrane region" description="Helical" evidence="1">
    <location>
        <begin position="12"/>
        <end position="28"/>
    </location>
</feature>
<dbReference type="InterPro" id="IPR002931">
    <property type="entry name" value="Transglutaminase-like"/>
</dbReference>
<dbReference type="PANTHER" id="PTHR42736:SF1">
    <property type="entry name" value="PROTEIN-GLUTAMINE GAMMA-GLUTAMYLTRANSFERASE"/>
    <property type="match status" value="1"/>
</dbReference>
<accession>A0A5B7YFC7</accession>
<dbReference type="SMART" id="SM00460">
    <property type="entry name" value="TGc"/>
    <property type="match status" value="1"/>
</dbReference>
<evidence type="ECO:0000259" key="2">
    <source>
        <dbReference type="SMART" id="SM00460"/>
    </source>
</evidence>
<name>A0A5B7YFC7_9ALTE</name>
<organism evidence="3 4">
    <name type="scientific">Salinimonas iocasae</name>
    <dbReference type="NCBI Taxonomy" id="2572577"/>
    <lineage>
        <taxon>Bacteria</taxon>
        <taxon>Pseudomonadati</taxon>
        <taxon>Pseudomonadota</taxon>
        <taxon>Gammaproteobacteria</taxon>
        <taxon>Alteromonadales</taxon>
        <taxon>Alteromonadaceae</taxon>
        <taxon>Alteromonas/Salinimonas group</taxon>
        <taxon>Salinimonas</taxon>
    </lineage>
</organism>
<protein>
    <submittedName>
        <fullName evidence="3">DUF3488 domain-containing protein</fullName>
    </submittedName>
</protein>
<keyword evidence="1" id="KW-1133">Transmembrane helix</keyword>
<evidence type="ECO:0000256" key="1">
    <source>
        <dbReference type="SAM" id="Phobius"/>
    </source>
</evidence>
<proteinExistence type="predicted"/>
<evidence type="ECO:0000313" key="4">
    <source>
        <dbReference type="Proteomes" id="UP000304912"/>
    </source>
</evidence>
<dbReference type="Pfam" id="PF11992">
    <property type="entry name" value="TgpA_N"/>
    <property type="match status" value="1"/>
</dbReference>
<dbReference type="PANTHER" id="PTHR42736">
    <property type="entry name" value="PROTEIN-GLUTAMINE GAMMA-GLUTAMYLTRANSFERASE"/>
    <property type="match status" value="1"/>
</dbReference>
<dbReference type="SUPFAM" id="SSF54001">
    <property type="entry name" value="Cysteine proteinases"/>
    <property type="match status" value="1"/>
</dbReference>
<gene>
    <name evidence="3" type="ORF">FBQ74_10640</name>
</gene>
<feature type="transmembrane region" description="Helical" evidence="1">
    <location>
        <begin position="109"/>
        <end position="126"/>
    </location>
</feature>
<feature type="domain" description="Transglutaminase-like" evidence="2">
    <location>
        <begin position="412"/>
        <end position="482"/>
    </location>
</feature>
<evidence type="ECO:0000313" key="3">
    <source>
        <dbReference type="EMBL" id="QCZ93913.1"/>
    </source>
</evidence>
<sequence>MKGAGLPVKGHRATLILSIAMLVLTAVLNQPLMGWVMLMMTCATVIRFYLFRAGQTQKLSARLVNLLAVLACIALAWFSGQQGLLEIMVNLLVTGCALKLLILRQSKDFLQLTACAFFLIGCAFIFEQALSTAILLSIIVLLLLLGLQHLFAPQLAFKKQLSAIVKLGLQALPIACLLFIVMPQLPPLWGMPAGKSTQTGLSESMTPGDIASLTRSTERVFTATFKGDIPLPEQRYWRAMVLESFDGNTWSVSEYRQQQQIMAQFANPATWSEPNGNWDEYQMIVEPDGNQWLYALNVSVPANRSTAGKVIRNQDYSLSARQPVMSKQLFDLRYYEDAIRPLSGTGIDHKLNLQVPASQKNPRARDWARQLRQRYNDNHALTNAVMRYFANQGFSYTLTPGAMPQHPVDTFLFEQREGFCAHYASAMAYVLRETGIPARIVSGYQGGEAITQNALSVYQYDAHAWVEAAPDGKTWQRFDPTSMVAMSRLQYGFQQAMADQQAEVPLFSRARARDSALLGGLFSMIDTVNYQWSRWVLGFDDERQQDMLSGILGEKTTTKLALFGLAVMLFITGLLALYFIPKPAARQTDEIQRLYDSLSARLHKLTGVERANLSARQYLHTVAPHLDSQTFALFERFTAQYEEIRYVPAATQRSHYANLRSQHRILMKKLKAGMVGFRASPLTDAKGK</sequence>
<dbReference type="EMBL" id="CP039852">
    <property type="protein sequence ID" value="QCZ93913.1"/>
    <property type="molecule type" value="Genomic_DNA"/>
</dbReference>
<dbReference type="InterPro" id="IPR038765">
    <property type="entry name" value="Papain-like_cys_pep_sf"/>
</dbReference>
<feature type="transmembrane region" description="Helical" evidence="1">
    <location>
        <begin position="132"/>
        <end position="151"/>
    </location>
</feature>
<feature type="transmembrane region" description="Helical" evidence="1">
    <location>
        <begin position="163"/>
        <end position="182"/>
    </location>
</feature>
<dbReference type="InterPro" id="IPR021878">
    <property type="entry name" value="TgpA_N"/>
</dbReference>
<dbReference type="OrthoDB" id="9804872at2"/>
<dbReference type="InterPro" id="IPR052901">
    <property type="entry name" value="Bact_TGase-like"/>
</dbReference>
<feature type="transmembrane region" description="Helical" evidence="1">
    <location>
        <begin position="63"/>
        <end position="79"/>
    </location>
</feature>